<dbReference type="KEGG" id="deo:CAY53_09045"/>
<reference evidence="1" key="2">
    <citation type="journal article" date="2018" name="MBio">
        <title>Insights into the evolution of host association through the isolation and characterization of a novel human periodontal pathobiont, Desulfobulbus oralis.</title>
        <authorList>
            <person name="Cross K.L."/>
            <person name="Chirania P."/>
            <person name="Xiong W."/>
            <person name="Beall C.J."/>
            <person name="Elkins J.G."/>
            <person name="Giannone R.J."/>
            <person name="Griffen A.L."/>
            <person name="Guss A.M."/>
            <person name="Hettich R.L."/>
            <person name="Joshi S.S."/>
            <person name="Mokrzan E.M."/>
            <person name="Martin R.K."/>
            <person name="Zhulin I.B."/>
            <person name="Leys E.J."/>
            <person name="Podar M."/>
        </authorList>
    </citation>
    <scope>NUCLEOTIDE SEQUENCE [LARGE SCALE GENOMIC DNA]</scope>
    <source>
        <strain evidence="1">ORNL</strain>
    </source>
</reference>
<name>A0A2L1GPH7_9BACT</name>
<dbReference type="Proteomes" id="UP000239867">
    <property type="component" value="Chromosome"/>
</dbReference>
<reference evidence="1" key="1">
    <citation type="submission" date="2017-05" db="EMBL/GenBank/DDBJ databases">
        <authorList>
            <person name="Song R."/>
            <person name="Chenine A.L."/>
            <person name="Ruprecht R.M."/>
        </authorList>
    </citation>
    <scope>NUCLEOTIDE SEQUENCE</scope>
    <source>
        <strain evidence="1">ORNL</strain>
    </source>
</reference>
<keyword evidence="2" id="KW-1185">Reference proteome</keyword>
<proteinExistence type="predicted"/>
<dbReference type="OrthoDB" id="5422828at2"/>
<dbReference type="RefSeq" id="WP_104936842.1">
    <property type="nucleotide sequence ID" value="NZ_CP021255.1"/>
</dbReference>
<sequence length="61" mass="6829">MAGESPLNNRSDKLKNAITYVSEIMQANPGKDRNKVVNEALMRFDLSPADSEFFLKHFGGQ</sequence>
<dbReference type="AlphaFoldDB" id="A0A2L1GPH7"/>
<dbReference type="EMBL" id="CP021255">
    <property type="protein sequence ID" value="AVD71595.1"/>
    <property type="molecule type" value="Genomic_DNA"/>
</dbReference>
<evidence type="ECO:0000313" key="1">
    <source>
        <dbReference type="EMBL" id="AVD71595.1"/>
    </source>
</evidence>
<accession>A0A2L1GPH7</accession>
<organism evidence="1 2">
    <name type="scientific">Desulfobulbus oralis</name>
    <dbReference type="NCBI Taxonomy" id="1986146"/>
    <lineage>
        <taxon>Bacteria</taxon>
        <taxon>Pseudomonadati</taxon>
        <taxon>Thermodesulfobacteriota</taxon>
        <taxon>Desulfobulbia</taxon>
        <taxon>Desulfobulbales</taxon>
        <taxon>Desulfobulbaceae</taxon>
        <taxon>Desulfobulbus</taxon>
    </lineage>
</organism>
<protein>
    <submittedName>
        <fullName evidence="1">Uncharacterized protein</fullName>
    </submittedName>
</protein>
<gene>
    <name evidence="1" type="ORF">CAY53_09045</name>
</gene>
<evidence type="ECO:0000313" key="2">
    <source>
        <dbReference type="Proteomes" id="UP000239867"/>
    </source>
</evidence>